<dbReference type="AlphaFoldDB" id="A0A0D0CHC6"/>
<dbReference type="HOGENOM" id="CLU_206233_0_0_1"/>
<feature type="non-terminal residue" evidence="1">
    <location>
        <position position="76"/>
    </location>
</feature>
<evidence type="ECO:0000313" key="2">
    <source>
        <dbReference type="Proteomes" id="UP000054538"/>
    </source>
</evidence>
<dbReference type="InParanoid" id="A0A0D0CHC6"/>
<evidence type="ECO:0000313" key="1">
    <source>
        <dbReference type="EMBL" id="KIK82107.1"/>
    </source>
</evidence>
<proteinExistence type="predicted"/>
<organism evidence="1 2">
    <name type="scientific">Paxillus rubicundulus Ve08.2h10</name>
    <dbReference type="NCBI Taxonomy" id="930991"/>
    <lineage>
        <taxon>Eukaryota</taxon>
        <taxon>Fungi</taxon>
        <taxon>Dikarya</taxon>
        <taxon>Basidiomycota</taxon>
        <taxon>Agaricomycotina</taxon>
        <taxon>Agaricomycetes</taxon>
        <taxon>Agaricomycetidae</taxon>
        <taxon>Boletales</taxon>
        <taxon>Paxilineae</taxon>
        <taxon>Paxillaceae</taxon>
        <taxon>Paxillus</taxon>
    </lineage>
</organism>
<accession>A0A0D0CHC6</accession>
<sequence length="76" mass="8765">YSQAIYTAVSLTKSTLNCYYSLTDSSEVYYIAMGIVHCVLSLHPCHKLVYFMTACWEDDWIATAEQLVCKEYTQSY</sequence>
<name>A0A0D0CHC6_9AGAM</name>
<reference evidence="2" key="2">
    <citation type="submission" date="2015-01" db="EMBL/GenBank/DDBJ databases">
        <title>Evolutionary Origins and Diversification of the Mycorrhizal Mutualists.</title>
        <authorList>
            <consortium name="DOE Joint Genome Institute"/>
            <consortium name="Mycorrhizal Genomics Consortium"/>
            <person name="Kohler A."/>
            <person name="Kuo A."/>
            <person name="Nagy L.G."/>
            <person name="Floudas D."/>
            <person name="Copeland A."/>
            <person name="Barry K.W."/>
            <person name="Cichocki N."/>
            <person name="Veneault-Fourrey C."/>
            <person name="LaButti K."/>
            <person name="Lindquist E.A."/>
            <person name="Lipzen A."/>
            <person name="Lundell T."/>
            <person name="Morin E."/>
            <person name="Murat C."/>
            <person name="Riley R."/>
            <person name="Ohm R."/>
            <person name="Sun H."/>
            <person name="Tunlid A."/>
            <person name="Henrissat B."/>
            <person name="Grigoriev I.V."/>
            <person name="Hibbett D.S."/>
            <person name="Martin F."/>
        </authorList>
    </citation>
    <scope>NUCLEOTIDE SEQUENCE [LARGE SCALE GENOMIC DNA]</scope>
    <source>
        <strain evidence="2">Ve08.2h10</strain>
    </source>
</reference>
<protein>
    <submittedName>
        <fullName evidence="1">Uncharacterized protein</fullName>
    </submittedName>
</protein>
<gene>
    <name evidence="1" type="ORF">PAXRUDRAFT_90683</name>
</gene>
<dbReference type="Proteomes" id="UP000054538">
    <property type="component" value="Unassembled WGS sequence"/>
</dbReference>
<feature type="non-terminal residue" evidence="1">
    <location>
        <position position="1"/>
    </location>
</feature>
<keyword evidence="2" id="KW-1185">Reference proteome</keyword>
<dbReference type="EMBL" id="KN825677">
    <property type="protein sequence ID" value="KIK82107.1"/>
    <property type="molecule type" value="Genomic_DNA"/>
</dbReference>
<reference evidence="1 2" key="1">
    <citation type="submission" date="2014-04" db="EMBL/GenBank/DDBJ databases">
        <authorList>
            <consortium name="DOE Joint Genome Institute"/>
            <person name="Kuo A."/>
            <person name="Kohler A."/>
            <person name="Jargeat P."/>
            <person name="Nagy L.G."/>
            <person name="Floudas D."/>
            <person name="Copeland A."/>
            <person name="Barry K.W."/>
            <person name="Cichocki N."/>
            <person name="Veneault-Fourrey C."/>
            <person name="LaButti K."/>
            <person name="Lindquist E.A."/>
            <person name="Lipzen A."/>
            <person name="Lundell T."/>
            <person name="Morin E."/>
            <person name="Murat C."/>
            <person name="Sun H."/>
            <person name="Tunlid A."/>
            <person name="Henrissat B."/>
            <person name="Grigoriev I.V."/>
            <person name="Hibbett D.S."/>
            <person name="Martin F."/>
            <person name="Nordberg H.P."/>
            <person name="Cantor M.N."/>
            <person name="Hua S.X."/>
        </authorList>
    </citation>
    <scope>NUCLEOTIDE SEQUENCE [LARGE SCALE GENOMIC DNA]</scope>
    <source>
        <strain evidence="1 2">Ve08.2h10</strain>
    </source>
</reference>
<dbReference type="OrthoDB" id="3359487at2759"/>